<name>A0A139XG62_9CYAN</name>
<dbReference type="STRING" id="128403.WA1_00515"/>
<protein>
    <recommendedName>
        <fullName evidence="1">SH3b domain-containing protein</fullName>
    </recommendedName>
</protein>
<reference evidence="2 3" key="1">
    <citation type="journal article" date="2013" name="Genome Biol. Evol.">
        <title>Genomes of Stigonematalean cyanobacteria (subsection V) and the evolution of oxygenic photosynthesis from prokaryotes to plastids.</title>
        <authorList>
            <person name="Dagan T."/>
            <person name="Roettger M."/>
            <person name="Stucken K."/>
            <person name="Landan G."/>
            <person name="Koch R."/>
            <person name="Major P."/>
            <person name="Gould S.B."/>
            <person name="Goremykin V.V."/>
            <person name="Rippka R."/>
            <person name="Tandeau de Marsac N."/>
            <person name="Gugger M."/>
            <person name="Lockhart P.J."/>
            <person name="Allen J.F."/>
            <person name="Brune I."/>
            <person name="Maus I."/>
            <person name="Puhler A."/>
            <person name="Martin W.F."/>
        </authorList>
    </citation>
    <scope>NUCLEOTIDE SEQUENCE [LARGE SCALE GENOMIC DNA]</scope>
    <source>
        <strain evidence="2 3">PCC 7110</strain>
    </source>
</reference>
<dbReference type="Pfam" id="PF08239">
    <property type="entry name" value="SH3_3"/>
    <property type="match status" value="1"/>
</dbReference>
<sequence length="206" mass="22600">MVVTFIMKQKNFCDRYSILTALVVFPTTIFATPCFAVNIDKIHSIPFSHPERALQKKQGEYQLAQYSGSCRQVAARSGLYVWQKPTTISSVVALLDYGQEVTIQNRGKNGWVPISAPVKGYVFNTDFLISCQAATPPNQNFCRKVVADAGLVVRRKPSINAARVGVVADGQNVLVAERGRNGWVPISVPLLGYVQSKYLGYCPGGV</sequence>
<evidence type="ECO:0000313" key="2">
    <source>
        <dbReference type="EMBL" id="KYC43686.1"/>
    </source>
</evidence>
<dbReference type="InterPro" id="IPR003646">
    <property type="entry name" value="SH3-like_bac-type"/>
</dbReference>
<keyword evidence="3" id="KW-1185">Reference proteome</keyword>
<evidence type="ECO:0000313" key="3">
    <source>
        <dbReference type="Proteomes" id="UP000076925"/>
    </source>
</evidence>
<feature type="domain" description="SH3b" evidence="1">
    <location>
        <begin position="77"/>
        <end position="124"/>
    </location>
</feature>
<gene>
    <name evidence="2" type="ORF">WA1_00515</name>
</gene>
<organism evidence="2 3">
    <name type="scientific">Scytonema hofmannii PCC 7110</name>
    <dbReference type="NCBI Taxonomy" id="128403"/>
    <lineage>
        <taxon>Bacteria</taxon>
        <taxon>Bacillati</taxon>
        <taxon>Cyanobacteriota</taxon>
        <taxon>Cyanophyceae</taxon>
        <taxon>Nostocales</taxon>
        <taxon>Scytonemataceae</taxon>
        <taxon>Scytonema</taxon>
    </lineage>
</organism>
<dbReference type="Proteomes" id="UP000076925">
    <property type="component" value="Unassembled WGS sequence"/>
</dbReference>
<comment type="caution">
    <text evidence="2">The sequence shown here is derived from an EMBL/GenBank/DDBJ whole genome shotgun (WGS) entry which is preliminary data.</text>
</comment>
<evidence type="ECO:0000259" key="1">
    <source>
        <dbReference type="Pfam" id="PF08239"/>
    </source>
</evidence>
<proteinExistence type="predicted"/>
<accession>A0A139XG62</accession>
<dbReference type="EMBL" id="ANNX02000012">
    <property type="protein sequence ID" value="KYC43686.1"/>
    <property type="molecule type" value="Genomic_DNA"/>
</dbReference>
<dbReference type="AlphaFoldDB" id="A0A139XG62"/>
<dbReference type="Gene3D" id="2.30.30.40">
    <property type="entry name" value="SH3 Domains"/>
    <property type="match status" value="2"/>
</dbReference>